<reference evidence="2 3" key="1">
    <citation type="journal article" date="2018" name="J. Microbiol.">
        <title>Bacillus spongiae sp. nov., isolated from sponge of Jeju Island.</title>
        <authorList>
            <person name="Lee G.E."/>
            <person name="Im W.T."/>
            <person name="Park J.S."/>
        </authorList>
    </citation>
    <scope>NUCLEOTIDE SEQUENCE [LARGE SCALE GENOMIC DNA]</scope>
    <source>
        <strain evidence="2 3">135PIL107-10</strain>
    </source>
</reference>
<dbReference type="PANTHER" id="PTHR34180">
    <property type="entry name" value="PEPTIDASE C45"/>
    <property type="match status" value="1"/>
</dbReference>
<proteinExistence type="predicted"/>
<feature type="domain" description="Peptidase C45 hydrolase" evidence="1">
    <location>
        <begin position="101"/>
        <end position="309"/>
    </location>
</feature>
<accession>A0ABU8HCH6</accession>
<comment type="caution">
    <text evidence="2">The sequence shown here is derived from an EMBL/GenBank/DDBJ whole genome shotgun (WGS) entry which is preliminary data.</text>
</comment>
<organism evidence="2 3">
    <name type="scientific">Bacillus spongiae</name>
    <dbReference type="NCBI Taxonomy" id="2683610"/>
    <lineage>
        <taxon>Bacteria</taxon>
        <taxon>Bacillati</taxon>
        <taxon>Bacillota</taxon>
        <taxon>Bacilli</taxon>
        <taxon>Bacillales</taxon>
        <taxon>Bacillaceae</taxon>
        <taxon>Bacillus</taxon>
    </lineage>
</organism>
<sequence length="343" mass="38548">MSELLVNVIQIRDTSFNIGLKFGKNIQNSPLLKVFDSITKPEIDYKNVQAIFSTLAAHLLEELEGLASGLEVSTKKSASLFSGYDVPRTEAMGCSAIITKDYYVRNYDFSPDLYDGVFSLVQSEAAFATAGYNLQILGRHDGINQKGLVIGLHFVSNNGYSKGISPWTAIRMVLDICSSVDDAIQMLKEIPHSACYNFSLGDPMGNIAVVEASPDKVLVRQGQSLLSCVNHFQDEKLKNNNRLSIEGSVKRDNFIQEISKKNLPHQKMFDHLKDINSPLYFTDYENLFGTMHTLSYSFEHSRIKTTIAQGDHVLDFNFQDWVDGEDLKEERLRGKLDSYFISN</sequence>
<dbReference type="InterPro" id="IPR047794">
    <property type="entry name" value="C45_proenzyme-like"/>
</dbReference>
<dbReference type="CDD" id="cd01935">
    <property type="entry name" value="Ntn_CGH_like"/>
    <property type="match status" value="1"/>
</dbReference>
<dbReference type="Proteomes" id="UP001312865">
    <property type="component" value="Unassembled WGS sequence"/>
</dbReference>
<dbReference type="InterPro" id="IPR005079">
    <property type="entry name" value="Peptidase_C45_hydrolase"/>
</dbReference>
<gene>
    <name evidence="2" type="ORF">WAK64_07765</name>
</gene>
<dbReference type="PANTHER" id="PTHR34180:SF1">
    <property type="entry name" value="BETA-ALANYL-DOPAMINE_CARCININE HYDROLASE"/>
    <property type="match status" value="1"/>
</dbReference>
<dbReference type="InterPro" id="IPR029055">
    <property type="entry name" value="Ntn_hydrolases_N"/>
</dbReference>
<dbReference type="RefSeq" id="WP_336586394.1">
    <property type="nucleotide sequence ID" value="NZ_JBBAXC010000005.1"/>
</dbReference>
<dbReference type="NCBIfam" id="NF040521">
    <property type="entry name" value="C45_proenzyme"/>
    <property type="match status" value="1"/>
</dbReference>
<dbReference type="Gene3D" id="3.60.60.10">
    <property type="entry name" value="Penicillin V Acylase, Chain A"/>
    <property type="match status" value="1"/>
</dbReference>
<name>A0ABU8HCH6_9BACI</name>
<dbReference type="EMBL" id="JBBAXC010000005">
    <property type="protein sequence ID" value="MEI5906952.1"/>
    <property type="molecule type" value="Genomic_DNA"/>
</dbReference>
<evidence type="ECO:0000313" key="3">
    <source>
        <dbReference type="Proteomes" id="UP001312865"/>
    </source>
</evidence>
<dbReference type="InterPro" id="IPR047801">
    <property type="entry name" value="Peptidase_C45"/>
</dbReference>
<evidence type="ECO:0000313" key="2">
    <source>
        <dbReference type="EMBL" id="MEI5906952.1"/>
    </source>
</evidence>
<dbReference type="SUPFAM" id="SSF56235">
    <property type="entry name" value="N-terminal nucleophile aminohydrolases (Ntn hydrolases)"/>
    <property type="match status" value="1"/>
</dbReference>
<dbReference type="Pfam" id="PF03417">
    <property type="entry name" value="AAT"/>
    <property type="match status" value="1"/>
</dbReference>
<keyword evidence="3" id="KW-1185">Reference proteome</keyword>
<evidence type="ECO:0000259" key="1">
    <source>
        <dbReference type="Pfam" id="PF03417"/>
    </source>
</evidence>
<protein>
    <submittedName>
        <fullName evidence="2">C45 family peptidase</fullName>
    </submittedName>
</protein>